<gene>
    <name evidence="1" type="ORF">BST26_02375</name>
</gene>
<dbReference type="PANTHER" id="PTHR43252:SF4">
    <property type="entry name" value="TRANSCRIPTIONAL REGULATORY PROTEIN"/>
    <property type="match status" value="1"/>
</dbReference>
<dbReference type="Gene3D" id="1.10.10.10">
    <property type="entry name" value="Winged helix-like DNA-binding domain superfamily/Winged helix DNA-binding domain"/>
    <property type="match status" value="1"/>
</dbReference>
<dbReference type="EMBL" id="MVHS01000004">
    <property type="protein sequence ID" value="ORA73276.1"/>
    <property type="molecule type" value="Genomic_DNA"/>
</dbReference>
<dbReference type="STRING" id="444597.BST26_02375"/>
<keyword evidence="2" id="KW-1185">Reference proteome</keyword>
<dbReference type="InterPro" id="IPR036390">
    <property type="entry name" value="WH_DNA-bd_sf"/>
</dbReference>
<sequence>MALRDAILAALLDGEASGYDLAKAFDMSVANFWMATPQQLYRELERMQAAGLIEARLVEQDRRPNKHLFSLTDAGREQLRRFTAIPPKPGAIREDLMVAIQALDAGDAAAVRDAVVARIALAEDKLAHYERRQDELLGGRSEAQFLAEAPRIGPYLNLLRGVSFERENLAWFRRVIAVIDRRRAG</sequence>
<dbReference type="Gene3D" id="6.10.140.190">
    <property type="match status" value="1"/>
</dbReference>
<dbReference type="InterPro" id="IPR005149">
    <property type="entry name" value="Tscrpt_reg_PadR_N"/>
</dbReference>
<dbReference type="Pfam" id="PF10400">
    <property type="entry name" value="Vir_act_alpha_C"/>
    <property type="match status" value="1"/>
</dbReference>
<dbReference type="Proteomes" id="UP000192801">
    <property type="component" value="Unassembled WGS sequence"/>
</dbReference>
<dbReference type="Pfam" id="PF03551">
    <property type="entry name" value="PadR"/>
    <property type="match status" value="1"/>
</dbReference>
<dbReference type="OrthoDB" id="3186544at2"/>
<evidence type="ECO:0000313" key="2">
    <source>
        <dbReference type="Proteomes" id="UP000192801"/>
    </source>
</evidence>
<protein>
    <submittedName>
        <fullName evidence="1">PadR family transcriptional regulator</fullName>
    </submittedName>
</protein>
<dbReference type="InterPro" id="IPR011991">
    <property type="entry name" value="ArsR-like_HTH"/>
</dbReference>
<organism evidence="1 2">
    <name type="scientific">Mycolicibacterium insubricum</name>
    <dbReference type="NCBI Taxonomy" id="444597"/>
    <lineage>
        <taxon>Bacteria</taxon>
        <taxon>Bacillati</taxon>
        <taxon>Actinomycetota</taxon>
        <taxon>Actinomycetes</taxon>
        <taxon>Mycobacteriales</taxon>
        <taxon>Mycobacteriaceae</taxon>
        <taxon>Mycolicibacterium</taxon>
    </lineage>
</organism>
<dbReference type="SUPFAM" id="SSF46785">
    <property type="entry name" value="Winged helix' DNA-binding domain"/>
    <property type="match status" value="1"/>
</dbReference>
<dbReference type="InterPro" id="IPR036388">
    <property type="entry name" value="WH-like_DNA-bd_sf"/>
</dbReference>
<dbReference type="InterPro" id="IPR018309">
    <property type="entry name" value="Tscrpt_reg_PadR_C"/>
</dbReference>
<dbReference type="AlphaFoldDB" id="A0A1X0DLJ4"/>
<evidence type="ECO:0000313" key="1">
    <source>
        <dbReference type="EMBL" id="ORA73276.1"/>
    </source>
</evidence>
<proteinExistence type="predicted"/>
<dbReference type="RefSeq" id="WP_083029226.1">
    <property type="nucleotide sequence ID" value="NZ_AP022618.1"/>
</dbReference>
<comment type="caution">
    <text evidence="1">The sequence shown here is derived from an EMBL/GenBank/DDBJ whole genome shotgun (WGS) entry which is preliminary data.</text>
</comment>
<accession>A0A1X0DLJ4</accession>
<dbReference type="PANTHER" id="PTHR43252">
    <property type="entry name" value="TRANSCRIPTIONAL REGULATOR YQJI"/>
    <property type="match status" value="1"/>
</dbReference>
<dbReference type="CDD" id="cd00090">
    <property type="entry name" value="HTH_ARSR"/>
    <property type="match status" value="1"/>
</dbReference>
<reference evidence="1 2" key="1">
    <citation type="submission" date="2016-12" db="EMBL/GenBank/DDBJ databases">
        <title>The new phylogeny of genus Mycobacterium.</title>
        <authorList>
            <person name="Tortoli E."/>
            <person name="Trovato A."/>
            <person name="Cirillo D.M."/>
        </authorList>
    </citation>
    <scope>NUCLEOTIDE SEQUENCE [LARGE SCALE GENOMIC DNA]</scope>
    <source>
        <strain evidence="1 2">DSM 45130</strain>
    </source>
</reference>
<name>A0A1X0DLJ4_9MYCO</name>